<dbReference type="InterPro" id="IPR029044">
    <property type="entry name" value="Nucleotide-diphossugar_trans"/>
</dbReference>
<evidence type="ECO:0000259" key="2">
    <source>
        <dbReference type="Pfam" id="PF00535"/>
    </source>
</evidence>
<dbReference type="EMBL" id="FWXJ01000020">
    <property type="protein sequence ID" value="SMC81380.1"/>
    <property type="molecule type" value="Genomic_DNA"/>
</dbReference>
<dbReference type="CDD" id="cd02511">
    <property type="entry name" value="Beta4Glucosyltransferase"/>
    <property type="match status" value="1"/>
</dbReference>
<name>A0A1W2C8A4_9BURK</name>
<dbReference type="Pfam" id="PF00535">
    <property type="entry name" value="Glycos_transf_2"/>
    <property type="match status" value="1"/>
</dbReference>
<dbReference type="Gene3D" id="3.90.550.10">
    <property type="entry name" value="Spore Coat Polysaccharide Biosynthesis Protein SpsA, Chain A"/>
    <property type="match status" value="1"/>
</dbReference>
<sequence>MTPMPKVSVYIIAFNEERKIADAIGSVAWADEIVVIDSNSKDRTAQIAEELGAKVVQVEFNGFGQLRRDAVSACSHEWIFSLDSDERCTPKVAQEIQQIIQNNLADVCYVPRRNFFLGKKIEHSGWYPNYRQPQLFKKSCLTYDNSPVHEGYDISAGAKIMHLKNAIWQLPFNDLSESIAKMNRYSSLGSVKSRQKGSTYAKALGHASWAFMRHYVFKKGILDGWAGFFIAFSYFEVTLYRYAKAVELANQNEWDEQWKKVQKTDV</sequence>
<organism evidence="3 4">
    <name type="scientific">Polynucleobacter kasalickyi</name>
    <dbReference type="NCBI Taxonomy" id="1938817"/>
    <lineage>
        <taxon>Bacteria</taxon>
        <taxon>Pseudomonadati</taxon>
        <taxon>Pseudomonadota</taxon>
        <taxon>Betaproteobacteria</taxon>
        <taxon>Burkholderiales</taxon>
        <taxon>Burkholderiaceae</taxon>
        <taxon>Polynucleobacter</taxon>
    </lineage>
</organism>
<protein>
    <submittedName>
        <fullName evidence="3">Glycosyltransferase involved in cell wall bisynthesis</fullName>
    </submittedName>
</protein>
<dbReference type="SUPFAM" id="SSF53448">
    <property type="entry name" value="Nucleotide-diphospho-sugar transferases"/>
    <property type="match status" value="1"/>
</dbReference>
<dbReference type="Proteomes" id="UP000192708">
    <property type="component" value="Unassembled WGS sequence"/>
</dbReference>
<evidence type="ECO:0000256" key="1">
    <source>
        <dbReference type="ARBA" id="ARBA00038494"/>
    </source>
</evidence>
<dbReference type="GO" id="GO:0016740">
    <property type="term" value="F:transferase activity"/>
    <property type="evidence" value="ECO:0007669"/>
    <property type="project" value="UniProtKB-KW"/>
</dbReference>
<keyword evidence="3" id="KW-0808">Transferase</keyword>
<evidence type="ECO:0000313" key="4">
    <source>
        <dbReference type="Proteomes" id="UP000192708"/>
    </source>
</evidence>
<dbReference type="PANTHER" id="PTHR43630">
    <property type="entry name" value="POLY-BETA-1,6-N-ACETYL-D-GLUCOSAMINE SYNTHASE"/>
    <property type="match status" value="1"/>
</dbReference>
<gene>
    <name evidence="3" type="ORF">SAMN06296008_12020</name>
</gene>
<keyword evidence="4" id="KW-1185">Reference proteome</keyword>
<dbReference type="AlphaFoldDB" id="A0A1W2C8A4"/>
<dbReference type="PANTHER" id="PTHR43630:SF2">
    <property type="entry name" value="GLYCOSYLTRANSFERASE"/>
    <property type="match status" value="1"/>
</dbReference>
<reference evidence="3 4" key="1">
    <citation type="submission" date="2017-04" db="EMBL/GenBank/DDBJ databases">
        <authorList>
            <person name="Afonso C.L."/>
            <person name="Miller P.J."/>
            <person name="Scott M.A."/>
            <person name="Spackman E."/>
            <person name="Goraichik I."/>
            <person name="Dimitrov K.M."/>
            <person name="Suarez D.L."/>
            <person name="Swayne D.E."/>
        </authorList>
    </citation>
    <scope>NUCLEOTIDE SEQUENCE [LARGE SCALE GENOMIC DNA]</scope>
    <source>
        <strain evidence="3 4">VK13</strain>
    </source>
</reference>
<dbReference type="InterPro" id="IPR001173">
    <property type="entry name" value="Glyco_trans_2-like"/>
</dbReference>
<feature type="domain" description="Glycosyltransferase 2-like" evidence="2">
    <location>
        <begin position="8"/>
        <end position="147"/>
    </location>
</feature>
<accession>A0A1W2C8A4</accession>
<proteinExistence type="inferred from homology"/>
<dbReference type="STRING" id="1938817.SAMN06296008_12020"/>
<evidence type="ECO:0000313" key="3">
    <source>
        <dbReference type="EMBL" id="SMC81380.1"/>
    </source>
</evidence>
<comment type="similarity">
    <text evidence="1">Belongs to the glycosyltransferase 2 family. WaaE/KdtX subfamily.</text>
</comment>
<dbReference type="RefSeq" id="WP_234987053.1">
    <property type="nucleotide sequence ID" value="NZ_FWXJ01000020.1"/>
</dbReference>